<dbReference type="AlphaFoldDB" id="G0EMX4"/>
<comment type="function">
    <text evidence="1 6">Removes the N-terminal methionine from nascent proteins. The N-terminal methionine is often cleaved when the second residue in the primary sequence is small and uncharged (Met-Ala-, Cys, Gly, Pro, Ser, Thr, or Val). Requires deformylation of the N(alpha)-formylated initiator methionine before it can be hydrolyzed.</text>
</comment>
<dbReference type="PANTHER" id="PTHR43330:SF27">
    <property type="entry name" value="METHIONINE AMINOPEPTIDASE"/>
    <property type="match status" value="1"/>
</dbReference>
<evidence type="ECO:0000256" key="5">
    <source>
        <dbReference type="ARBA" id="ARBA00022801"/>
    </source>
</evidence>
<evidence type="ECO:0000256" key="4">
    <source>
        <dbReference type="ARBA" id="ARBA00022723"/>
    </source>
</evidence>
<dbReference type="EC" id="3.4.11.18" evidence="6 7"/>
<dbReference type="SUPFAM" id="SSF55920">
    <property type="entry name" value="Creatinase/aminopeptidase"/>
    <property type="match status" value="1"/>
</dbReference>
<gene>
    <name evidence="6 9" type="primary">map</name>
    <name evidence="9" type="ordered locus">Bint_2411</name>
</gene>
<dbReference type="GO" id="GO:0005829">
    <property type="term" value="C:cytosol"/>
    <property type="evidence" value="ECO:0007669"/>
    <property type="project" value="TreeGrafter"/>
</dbReference>
<keyword evidence="3 6" id="KW-0645">Protease</keyword>
<dbReference type="NCBIfam" id="TIGR00500">
    <property type="entry name" value="met_pdase_I"/>
    <property type="match status" value="1"/>
</dbReference>
<evidence type="ECO:0000259" key="8">
    <source>
        <dbReference type="Pfam" id="PF00557"/>
    </source>
</evidence>
<comment type="catalytic activity">
    <reaction evidence="6 7">
        <text>Release of N-terminal amino acids, preferentially methionine, from peptides and arylamides.</text>
        <dbReference type="EC" id="3.4.11.18"/>
    </reaction>
</comment>
<dbReference type="InterPro" id="IPR036005">
    <property type="entry name" value="Creatinase/aminopeptidase-like"/>
</dbReference>
<comment type="cofactor">
    <cofactor evidence="6">
        <name>Co(2+)</name>
        <dbReference type="ChEBI" id="CHEBI:48828"/>
    </cofactor>
    <cofactor evidence="6">
        <name>Zn(2+)</name>
        <dbReference type="ChEBI" id="CHEBI:29105"/>
    </cofactor>
    <cofactor evidence="6">
        <name>Mn(2+)</name>
        <dbReference type="ChEBI" id="CHEBI:29035"/>
    </cofactor>
    <cofactor evidence="6">
        <name>Fe(2+)</name>
        <dbReference type="ChEBI" id="CHEBI:29033"/>
    </cofactor>
    <text evidence="6">Binds 2 divalent metal cations per subunit. Has a high-affinity and a low affinity metal-binding site. The true nature of the physiological cofactor is under debate. The enzyme is active with cobalt, zinc, manganese or divalent iron ions. Most likely, methionine aminopeptidases function as mononuclear Fe(2+)-metalloproteases under physiological conditions, and the catalytically relevant metal-binding site has been assigned to the histidine-containing high-affinity site.</text>
</comment>
<evidence type="ECO:0000256" key="1">
    <source>
        <dbReference type="ARBA" id="ARBA00002521"/>
    </source>
</evidence>
<keyword evidence="4 6" id="KW-0479">Metal-binding</keyword>
<dbReference type="GO" id="GO:0006508">
    <property type="term" value="P:proteolysis"/>
    <property type="evidence" value="ECO:0007669"/>
    <property type="project" value="UniProtKB-KW"/>
</dbReference>
<feature type="binding site" evidence="6">
    <location>
        <position position="109"/>
    </location>
    <ligand>
        <name>a divalent metal cation</name>
        <dbReference type="ChEBI" id="CHEBI:60240"/>
        <label>2</label>
        <note>catalytic</note>
    </ligand>
</feature>
<dbReference type="PRINTS" id="PR00599">
    <property type="entry name" value="MAPEPTIDASE"/>
</dbReference>
<proteinExistence type="inferred from homology"/>
<keyword evidence="5 6" id="KW-0378">Hydrolase</keyword>
<evidence type="ECO:0000313" key="9">
    <source>
        <dbReference type="EMBL" id="AEM23015.1"/>
    </source>
</evidence>
<dbReference type="KEGG" id="bip:Bint_2411"/>
<dbReference type="Pfam" id="PF00557">
    <property type="entry name" value="Peptidase_M24"/>
    <property type="match status" value="1"/>
</dbReference>
<dbReference type="EMBL" id="CP002874">
    <property type="protein sequence ID" value="AEM23015.1"/>
    <property type="molecule type" value="Genomic_DNA"/>
</dbReference>
<protein>
    <recommendedName>
        <fullName evidence="6 7">Methionine aminopeptidase</fullName>
        <shortName evidence="6">MAP</shortName>
        <shortName evidence="6">MetAP</shortName>
        <ecNumber evidence="6 7">3.4.11.18</ecNumber>
    </recommendedName>
    <alternativeName>
        <fullName evidence="6">Peptidase M</fullName>
    </alternativeName>
</protein>
<organism evidence="9 10">
    <name type="scientific">Brachyspira intermedia (strain ATCC 51140 / PWS/A)</name>
    <name type="common">Serpulina intermedia</name>
    <dbReference type="NCBI Taxonomy" id="1045858"/>
    <lineage>
        <taxon>Bacteria</taxon>
        <taxon>Pseudomonadati</taxon>
        <taxon>Spirochaetota</taxon>
        <taxon>Spirochaetia</taxon>
        <taxon>Brachyspirales</taxon>
        <taxon>Brachyspiraceae</taxon>
        <taxon>Brachyspira</taxon>
    </lineage>
</organism>
<feature type="binding site" evidence="6">
    <location>
        <position position="98"/>
    </location>
    <ligand>
        <name>a divalent metal cation</name>
        <dbReference type="ChEBI" id="CHEBI:60240"/>
        <label>1</label>
    </ligand>
</feature>
<evidence type="ECO:0000256" key="3">
    <source>
        <dbReference type="ARBA" id="ARBA00022670"/>
    </source>
</evidence>
<dbReference type="PANTHER" id="PTHR43330">
    <property type="entry name" value="METHIONINE AMINOPEPTIDASE"/>
    <property type="match status" value="1"/>
</dbReference>
<comment type="subunit">
    <text evidence="6">Monomer.</text>
</comment>
<accession>G0EMX4</accession>
<sequence length="270" mass="29827">MAIKIKTQAEINLMRESGHILANVFKEVEKIIQPGISTKEIDKFVYDYIRKHNAKPSFKGYGNPPFPGSICSSINNEVIHGIPSKKKILKDGDIIGLDIGVYYKGYHSDRAFTFKVGNVSEEASRLIEVTMQSFFNGVKKIKDGVHLGDVSHAIQKTAEDAGYSLVREFQGHGVGANLHEEPAVPNRGKEGAGPILKTNMVIAIEPMVNMGHHAILIEDDDWTIITRDGSLSAHYEHTVAVKEDGVEILTALEDDEIVKNILLNKLKNSI</sequence>
<dbReference type="eggNOG" id="COG0024">
    <property type="taxonomic scope" value="Bacteria"/>
</dbReference>
<dbReference type="PATRIC" id="fig|1045858.4.peg.2414"/>
<dbReference type="GO" id="GO:0046872">
    <property type="term" value="F:metal ion binding"/>
    <property type="evidence" value="ECO:0007669"/>
    <property type="project" value="UniProtKB-UniRule"/>
</dbReference>
<feature type="domain" description="Peptidase M24" evidence="8">
    <location>
        <begin position="13"/>
        <end position="243"/>
    </location>
</feature>
<dbReference type="GO" id="GO:0070006">
    <property type="term" value="F:metalloaminopeptidase activity"/>
    <property type="evidence" value="ECO:0007669"/>
    <property type="project" value="UniProtKB-UniRule"/>
</dbReference>
<feature type="binding site" evidence="6">
    <location>
        <position position="179"/>
    </location>
    <ligand>
        <name>substrate</name>
    </ligand>
</feature>
<keyword evidence="10" id="KW-1185">Reference proteome</keyword>
<keyword evidence="2 6" id="KW-0031">Aminopeptidase</keyword>
<dbReference type="Gene3D" id="3.90.230.10">
    <property type="entry name" value="Creatinase/methionine aminopeptidase superfamily"/>
    <property type="match status" value="1"/>
</dbReference>
<feature type="binding site" evidence="6">
    <location>
        <position position="236"/>
    </location>
    <ligand>
        <name>a divalent metal cation</name>
        <dbReference type="ChEBI" id="CHEBI:60240"/>
        <label>1</label>
    </ligand>
</feature>
<dbReference type="GeneID" id="44970909"/>
<dbReference type="HAMAP" id="MF_01974">
    <property type="entry name" value="MetAP_1"/>
    <property type="match status" value="1"/>
</dbReference>
<feature type="binding site" evidence="6">
    <location>
        <position position="80"/>
    </location>
    <ligand>
        <name>substrate</name>
    </ligand>
</feature>
<evidence type="ECO:0000313" key="10">
    <source>
        <dbReference type="Proteomes" id="UP000008522"/>
    </source>
</evidence>
<dbReference type="OrthoDB" id="9802055at2"/>
<evidence type="ECO:0000256" key="6">
    <source>
        <dbReference type="HAMAP-Rule" id="MF_01974"/>
    </source>
</evidence>
<dbReference type="Proteomes" id="UP000008522">
    <property type="component" value="Chromosome"/>
</dbReference>
<dbReference type="GO" id="GO:0004239">
    <property type="term" value="F:initiator methionyl aminopeptidase activity"/>
    <property type="evidence" value="ECO:0007669"/>
    <property type="project" value="UniProtKB-UniRule"/>
</dbReference>
<dbReference type="CDD" id="cd01086">
    <property type="entry name" value="MetAP1"/>
    <property type="match status" value="1"/>
</dbReference>
<dbReference type="RefSeq" id="WP_014488823.1">
    <property type="nucleotide sequence ID" value="NC_017243.1"/>
</dbReference>
<reference evidence="9 10" key="1">
    <citation type="journal article" date="2011" name="BMC Genomics">
        <title>Complete genome sequence of Brachyspira intermedia reveals unique genomic features in Brachyspira species and phage-mediated horizontal gene transfer.</title>
        <authorList>
            <person name="Hafstrom T."/>
            <person name="Jansson D.S."/>
            <person name="Segerman B."/>
        </authorList>
    </citation>
    <scope>NUCLEOTIDE SEQUENCE [LARGE SCALE GENOMIC DNA]</scope>
    <source>
        <strain evidence="10">ATCC 51140 / PWS/A</strain>
    </source>
</reference>
<feature type="binding site" evidence="6">
    <location>
        <position position="205"/>
    </location>
    <ligand>
        <name>a divalent metal cation</name>
        <dbReference type="ChEBI" id="CHEBI:60240"/>
        <label>2</label>
        <note>catalytic</note>
    </ligand>
</feature>
<dbReference type="InterPro" id="IPR001714">
    <property type="entry name" value="Pept_M24_MAP"/>
</dbReference>
<feature type="binding site" evidence="6">
    <location>
        <position position="109"/>
    </location>
    <ligand>
        <name>a divalent metal cation</name>
        <dbReference type="ChEBI" id="CHEBI:60240"/>
        <label>1</label>
    </ligand>
</feature>
<feature type="binding site" evidence="6">
    <location>
        <position position="172"/>
    </location>
    <ligand>
        <name>a divalent metal cation</name>
        <dbReference type="ChEBI" id="CHEBI:60240"/>
        <label>2</label>
        <note>catalytic</note>
    </ligand>
</feature>
<dbReference type="InterPro" id="IPR000994">
    <property type="entry name" value="Pept_M24"/>
</dbReference>
<comment type="similarity">
    <text evidence="6">Belongs to the peptidase M24A family. Methionine aminopeptidase type 1 subfamily.</text>
</comment>
<feature type="binding site" evidence="6">
    <location>
        <position position="236"/>
    </location>
    <ligand>
        <name>a divalent metal cation</name>
        <dbReference type="ChEBI" id="CHEBI:60240"/>
        <label>2</label>
        <note>catalytic</note>
    </ligand>
</feature>
<evidence type="ECO:0000256" key="2">
    <source>
        <dbReference type="ARBA" id="ARBA00022438"/>
    </source>
</evidence>
<evidence type="ECO:0000256" key="7">
    <source>
        <dbReference type="RuleBase" id="RU003653"/>
    </source>
</evidence>
<dbReference type="HOGENOM" id="CLU_015857_0_1_12"/>
<dbReference type="InterPro" id="IPR002467">
    <property type="entry name" value="Pept_M24A_MAP1"/>
</dbReference>
<name>G0EMX4_BRAIP</name>